<feature type="domain" description="Glycosyltransferase 2-like" evidence="1">
    <location>
        <begin position="7"/>
        <end position="144"/>
    </location>
</feature>
<dbReference type="SUPFAM" id="SSF53448">
    <property type="entry name" value="Nucleotide-diphospho-sugar transferases"/>
    <property type="match status" value="1"/>
</dbReference>
<dbReference type="InterPro" id="IPR001173">
    <property type="entry name" value="Glyco_trans_2-like"/>
</dbReference>
<protein>
    <submittedName>
        <fullName evidence="2">Glycosyltransferase-like protein, family 2</fullName>
    </submittedName>
</protein>
<comment type="caution">
    <text evidence="2">The sequence shown here is derived from an EMBL/GenBank/DDBJ whole genome shotgun (WGS) entry which is preliminary data.</text>
</comment>
<reference evidence="2 3" key="1">
    <citation type="submission" date="2013-02" db="EMBL/GenBank/DDBJ databases">
        <authorList>
            <person name="Harkins D.M."/>
            <person name="Durkin A.S."/>
            <person name="Brinkac L.M."/>
            <person name="Haft D.H."/>
            <person name="Selengut J.D."/>
            <person name="Sanka R."/>
            <person name="DePew J."/>
            <person name="Purushe J."/>
            <person name="Haake D.A."/>
            <person name="Matsunaga J."/>
            <person name="Vinetz J.M."/>
            <person name="Sutton G.G."/>
            <person name="Nierman W.C."/>
            <person name="Fouts D.E."/>
        </authorList>
    </citation>
    <scope>NUCLEOTIDE SEQUENCE [LARGE SCALE GENOMIC DNA]</scope>
    <source>
        <strain evidence="2 3">Ecochallenge</strain>
    </source>
</reference>
<keyword evidence="2" id="KW-0808">Transferase</keyword>
<dbReference type="Gene3D" id="3.90.550.10">
    <property type="entry name" value="Spore Coat Polysaccharide Biosynthesis Protein SpsA, Chain A"/>
    <property type="match status" value="1"/>
</dbReference>
<sequence>MEEFLVSIVIPTYNRAEDLKRALNSIISQTYKNWEVIVVDNSSVDRTETVVQSFNDPKIRFYIVQNHGVVAVSRNFGIQKAKGKYIALLDSDDWWTPKKLEVSVSILESKNIDLVYHDLYKINSTSQFLYWKKEKTRMLKTPILQDLIVNGNGINNSSVVVRKSVVDQVGSLDENPELIAGEDYDYWIRVSKITDKFYQIPKTLGYYWTGGGNLTNPTRSLNILRTLQKKYQSDFDRYVSNRGKTPWWFYKTRFLVHLSLGNLQDAKNEIAFLQEAPFRIKWKYIILFRLKNLLGFFDFNKRFLVRILNHQSLRGKMQNSKEIRVCTSCVMDTTDPNITFNEKGVCNHCLNYFQNIKPEWEKN</sequence>
<proteinExistence type="predicted"/>
<gene>
    <name evidence="2" type="ORF">LEP1GSC043_0008</name>
</gene>
<dbReference type="EMBL" id="AHMI02000221">
    <property type="protein sequence ID" value="EMY13757.1"/>
    <property type="molecule type" value="Genomic_DNA"/>
</dbReference>
<dbReference type="InterPro" id="IPR050834">
    <property type="entry name" value="Glycosyltransf_2"/>
</dbReference>
<dbReference type="AlphaFoldDB" id="N1U406"/>
<accession>N1U406</accession>
<dbReference type="Proteomes" id="UP000012249">
    <property type="component" value="Unassembled WGS sequence"/>
</dbReference>
<dbReference type="InterPro" id="IPR029044">
    <property type="entry name" value="Nucleotide-diphossugar_trans"/>
</dbReference>
<evidence type="ECO:0000313" key="3">
    <source>
        <dbReference type="Proteomes" id="UP000012249"/>
    </source>
</evidence>
<dbReference type="CDD" id="cd00761">
    <property type="entry name" value="Glyco_tranf_GTA_type"/>
    <property type="match status" value="1"/>
</dbReference>
<dbReference type="Pfam" id="PF00535">
    <property type="entry name" value="Glycos_transf_2"/>
    <property type="match status" value="1"/>
</dbReference>
<evidence type="ECO:0000313" key="2">
    <source>
        <dbReference type="EMBL" id="EMY13757.1"/>
    </source>
</evidence>
<dbReference type="GO" id="GO:0016740">
    <property type="term" value="F:transferase activity"/>
    <property type="evidence" value="ECO:0007669"/>
    <property type="project" value="UniProtKB-KW"/>
</dbReference>
<name>N1U406_9LEPT</name>
<dbReference type="PANTHER" id="PTHR43685">
    <property type="entry name" value="GLYCOSYLTRANSFERASE"/>
    <property type="match status" value="1"/>
</dbReference>
<evidence type="ECO:0000259" key="1">
    <source>
        <dbReference type="Pfam" id="PF00535"/>
    </source>
</evidence>
<dbReference type="PANTHER" id="PTHR43685:SF2">
    <property type="entry name" value="GLYCOSYLTRANSFERASE 2-LIKE DOMAIN-CONTAINING PROTEIN"/>
    <property type="match status" value="1"/>
</dbReference>
<organism evidence="2 3">
    <name type="scientific">Leptospira weilii str. Ecochallenge</name>
    <dbReference type="NCBI Taxonomy" id="1049986"/>
    <lineage>
        <taxon>Bacteria</taxon>
        <taxon>Pseudomonadati</taxon>
        <taxon>Spirochaetota</taxon>
        <taxon>Spirochaetia</taxon>
        <taxon>Leptospirales</taxon>
        <taxon>Leptospiraceae</taxon>
        <taxon>Leptospira</taxon>
    </lineage>
</organism>